<name>A0A7D9JKQ5_PARCT</name>
<protein>
    <submittedName>
        <fullName evidence="1">Uncharacterized protein</fullName>
    </submittedName>
</protein>
<sequence length="98" mass="11146">IYFDVAESIDAIIDKQGTTIFSEIQGTEEQWQAVDYTHRHDELESLIYEMESMGIVTFNTVVVFQGEQRSVQLSNSTITFIKSVCGFVFDCLSLYSSD</sequence>
<dbReference type="Proteomes" id="UP001152795">
    <property type="component" value="Unassembled WGS sequence"/>
</dbReference>
<evidence type="ECO:0000313" key="2">
    <source>
        <dbReference type="Proteomes" id="UP001152795"/>
    </source>
</evidence>
<evidence type="ECO:0000313" key="1">
    <source>
        <dbReference type="EMBL" id="CAB4031957.1"/>
    </source>
</evidence>
<feature type="non-terminal residue" evidence="1">
    <location>
        <position position="98"/>
    </location>
</feature>
<comment type="caution">
    <text evidence="1">The sequence shown here is derived from an EMBL/GenBank/DDBJ whole genome shotgun (WGS) entry which is preliminary data.</text>
</comment>
<keyword evidence="2" id="KW-1185">Reference proteome</keyword>
<reference evidence="1" key="1">
    <citation type="submission" date="2020-04" db="EMBL/GenBank/DDBJ databases">
        <authorList>
            <person name="Alioto T."/>
            <person name="Alioto T."/>
            <person name="Gomez Garrido J."/>
        </authorList>
    </citation>
    <scope>NUCLEOTIDE SEQUENCE</scope>
    <source>
        <strain evidence="1">A484AB</strain>
    </source>
</reference>
<proteinExistence type="predicted"/>
<accession>A0A7D9JKQ5</accession>
<organism evidence="1 2">
    <name type="scientific">Paramuricea clavata</name>
    <name type="common">Red gorgonian</name>
    <name type="synonym">Violescent sea-whip</name>
    <dbReference type="NCBI Taxonomy" id="317549"/>
    <lineage>
        <taxon>Eukaryota</taxon>
        <taxon>Metazoa</taxon>
        <taxon>Cnidaria</taxon>
        <taxon>Anthozoa</taxon>
        <taxon>Octocorallia</taxon>
        <taxon>Malacalcyonacea</taxon>
        <taxon>Plexauridae</taxon>
        <taxon>Paramuricea</taxon>
    </lineage>
</organism>
<gene>
    <name evidence="1" type="ORF">PACLA_8A088424</name>
</gene>
<dbReference type="AlphaFoldDB" id="A0A7D9JKQ5"/>
<dbReference type="EMBL" id="CACRXK020018011">
    <property type="protein sequence ID" value="CAB4031957.1"/>
    <property type="molecule type" value="Genomic_DNA"/>
</dbReference>
<feature type="non-terminal residue" evidence="1">
    <location>
        <position position="1"/>
    </location>
</feature>